<dbReference type="EMBL" id="JACCJC010000068">
    <property type="protein sequence ID" value="KAF6229811.1"/>
    <property type="molecule type" value="Genomic_DNA"/>
</dbReference>
<accession>A0A8H6FJN7</accession>
<dbReference type="PANTHER" id="PTHR37048:SF2">
    <property type="entry name" value="QUESTIONABLE PROTEIN"/>
    <property type="match status" value="1"/>
</dbReference>
<proteinExistence type="predicted"/>
<dbReference type="RefSeq" id="XP_037160003.1">
    <property type="nucleotide sequence ID" value="XM_037313122.1"/>
</dbReference>
<keyword evidence="2" id="KW-1185">Reference proteome</keyword>
<comment type="caution">
    <text evidence="1">The sequence shown here is derived from an EMBL/GenBank/DDBJ whole genome shotgun (WGS) entry which is preliminary data.</text>
</comment>
<dbReference type="OrthoDB" id="3537171at2759"/>
<gene>
    <name evidence="1" type="ORF">HO173_011241</name>
</gene>
<dbReference type="GeneID" id="59292884"/>
<dbReference type="AlphaFoldDB" id="A0A8H6FJN7"/>
<organism evidence="1 2">
    <name type="scientific">Letharia columbiana</name>
    <dbReference type="NCBI Taxonomy" id="112416"/>
    <lineage>
        <taxon>Eukaryota</taxon>
        <taxon>Fungi</taxon>
        <taxon>Dikarya</taxon>
        <taxon>Ascomycota</taxon>
        <taxon>Pezizomycotina</taxon>
        <taxon>Lecanoromycetes</taxon>
        <taxon>OSLEUM clade</taxon>
        <taxon>Lecanoromycetidae</taxon>
        <taxon>Lecanorales</taxon>
        <taxon>Lecanorineae</taxon>
        <taxon>Parmeliaceae</taxon>
        <taxon>Letharia</taxon>
    </lineage>
</organism>
<dbReference type="Proteomes" id="UP000578531">
    <property type="component" value="Unassembled WGS sequence"/>
</dbReference>
<reference evidence="1 2" key="1">
    <citation type="journal article" date="2020" name="Genomics">
        <title>Complete, high-quality genomes from long-read metagenomic sequencing of two wolf lichen thalli reveals enigmatic genome architecture.</title>
        <authorList>
            <person name="McKenzie S.K."/>
            <person name="Walston R.F."/>
            <person name="Allen J.L."/>
        </authorList>
    </citation>
    <scope>NUCLEOTIDE SEQUENCE [LARGE SCALE GENOMIC DNA]</scope>
    <source>
        <strain evidence="1">WasteWater2</strain>
    </source>
</reference>
<dbReference type="PANTHER" id="PTHR37048">
    <property type="entry name" value="QUESTIONABLE PROTEIN"/>
    <property type="match status" value="1"/>
</dbReference>
<protein>
    <submittedName>
        <fullName evidence="1">Uncharacterized protein</fullName>
    </submittedName>
</protein>
<sequence>MAHLPAVFPFVDPRITSISFCGKKFARNQVMDTPTSASNIDTWRPSWEREPQINDLLRPYSTAAVVYDGNRLRPELWDICNGCILWLPPKADISNFLDSSLSDQDPGFFNHPILVLNIDITGPRNATVQFATMTRLGNRFRERMDASQWDAYIPVSPASPHPNSGLLLRLENEKPKRGMVDNCYVSIREGVSSLDYRALRCYSAGQKADGYRHRLKEESFDQVMRELGRSPSAWIETAALWEEFLQKQVPAQTEKAFDG</sequence>
<name>A0A8H6FJN7_9LECA</name>
<evidence type="ECO:0000313" key="2">
    <source>
        <dbReference type="Proteomes" id="UP000578531"/>
    </source>
</evidence>
<evidence type="ECO:0000313" key="1">
    <source>
        <dbReference type="EMBL" id="KAF6229811.1"/>
    </source>
</evidence>